<sequence>MEIEMRNLMILALVATTCLAGCYTLGEDPATGDGGSNQPWPSGQGYNSPSDDDDDDATGNNPATDDDDTTAADDDSTAADDDDTPAPVPCTQQGGFEDLDGDAYTACSYPTVESLTGANQVGGSVDTISMVPTFGAEGPALRIEAFEISVTSTAGPSGWLADNIEGIATDLGGDASWSDASCVGNNCEWVFISQSLVDYLTSLYGEDVPEEEAEAYQEFMSEVIEAFIGVYDAPVVVFSGSFESLEMSLHSAGNIPGGSSLTWKMGGMIINDGSSFDPVHLYQVDEDNEMVGNDQTKTVTFTGPVNPPAPEPEPEVTSCDLSVVYTTPGNQAYDRLSLQVGSWDFTNTLGDPLNVYADPVVRVVTNTSTLAVTPGYHWALQDIPAGAIVALDVTLTEGGVETWSCMGNSPNGSFTAVCNDGTADEVNVTPFITTYHWNGGCSRQLTLPNVL</sequence>
<evidence type="ECO:0000256" key="2">
    <source>
        <dbReference type="SAM" id="SignalP"/>
    </source>
</evidence>
<keyword evidence="2" id="KW-0732">Signal</keyword>
<evidence type="ECO:0000313" key="4">
    <source>
        <dbReference type="Proteomes" id="UP000230084"/>
    </source>
</evidence>
<proteinExistence type="predicted"/>
<protein>
    <submittedName>
        <fullName evidence="3">Uncharacterized protein</fullName>
    </submittedName>
</protein>
<name>A0A2H0RLC0_9BACT</name>
<dbReference type="Proteomes" id="UP000230084">
    <property type="component" value="Unassembled WGS sequence"/>
</dbReference>
<dbReference type="EMBL" id="PCYM01000008">
    <property type="protein sequence ID" value="PIR47342.1"/>
    <property type="molecule type" value="Genomic_DNA"/>
</dbReference>
<organism evidence="3 4">
    <name type="scientific">Candidatus Uhrbacteria bacterium CG10_big_fil_rev_8_21_14_0_10_50_16</name>
    <dbReference type="NCBI Taxonomy" id="1975039"/>
    <lineage>
        <taxon>Bacteria</taxon>
        <taxon>Candidatus Uhriibacteriota</taxon>
    </lineage>
</organism>
<evidence type="ECO:0000313" key="3">
    <source>
        <dbReference type="EMBL" id="PIR47342.1"/>
    </source>
</evidence>
<feature type="compositionally biased region" description="Polar residues" evidence="1">
    <location>
        <begin position="36"/>
        <end position="46"/>
    </location>
</feature>
<accession>A0A2H0RLC0</accession>
<feature type="region of interest" description="Disordered" evidence="1">
    <location>
        <begin position="29"/>
        <end position="95"/>
    </location>
</feature>
<comment type="caution">
    <text evidence="3">The sequence shown here is derived from an EMBL/GenBank/DDBJ whole genome shotgun (WGS) entry which is preliminary data.</text>
</comment>
<evidence type="ECO:0000256" key="1">
    <source>
        <dbReference type="SAM" id="MobiDB-lite"/>
    </source>
</evidence>
<gene>
    <name evidence="3" type="ORF">COV06_03920</name>
</gene>
<feature type="signal peptide" evidence="2">
    <location>
        <begin position="1"/>
        <end position="20"/>
    </location>
</feature>
<reference evidence="3 4" key="1">
    <citation type="submission" date="2017-09" db="EMBL/GenBank/DDBJ databases">
        <title>Depth-based differentiation of microbial function through sediment-hosted aquifers and enrichment of novel symbionts in the deep terrestrial subsurface.</title>
        <authorList>
            <person name="Probst A.J."/>
            <person name="Ladd B."/>
            <person name="Jarett J.K."/>
            <person name="Geller-Mcgrath D.E."/>
            <person name="Sieber C.M."/>
            <person name="Emerson J.B."/>
            <person name="Anantharaman K."/>
            <person name="Thomas B.C."/>
            <person name="Malmstrom R."/>
            <person name="Stieglmeier M."/>
            <person name="Klingl A."/>
            <person name="Woyke T."/>
            <person name="Ryan C.M."/>
            <person name="Banfield J.F."/>
        </authorList>
    </citation>
    <scope>NUCLEOTIDE SEQUENCE [LARGE SCALE GENOMIC DNA]</scope>
    <source>
        <strain evidence="3">CG10_big_fil_rev_8_21_14_0_10_50_16</strain>
    </source>
</reference>
<feature type="compositionally biased region" description="Acidic residues" evidence="1">
    <location>
        <begin position="64"/>
        <end position="84"/>
    </location>
</feature>
<dbReference type="AlphaFoldDB" id="A0A2H0RLC0"/>
<feature type="chain" id="PRO_5013870393" evidence="2">
    <location>
        <begin position="21"/>
        <end position="451"/>
    </location>
</feature>